<reference evidence="10" key="1">
    <citation type="submission" date="2017-08" db="EMBL/GenBank/DDBJ databases">
        <authorList>
            <person name="Varghese N."/>
            <person name="Submissions S."/>
        </authorList>
    </citation>
    <scope>NUCLEOTIDE SEQUENCE [LARGE SCALE GENOMIC DNA]</scope>
    <source>
        <strain evidence="10">DSM 4725</strain>
    </source>
</reference>
<evidence type="ECO:0000256" key="4">
    <source>
        <dbReference type="ARBA" id="ARBA00022989"/>
    </source>
</evidence>
<comment type="subcellular location">
    <subcellularLocation>
        <location evidence="1">Cell membrane</location>
        <topology evidence="1">Multi-pass membrane protein</topology>
    </subcellularLocation>
</comment>
<evidence type="ECO:0000256" key="5">
    <source>
        <dbReference type="ARBA" id="ARBA00023136"/>
    </source>
</evidence>
<dbReference type="OrthoDB" id="5243396at2"/>
<dbReference type="Proteomes" id="UP000219435">
    <property type="component" value="Unassembled WGS sequence"/>
</dbReference>
<protein>
    <submittedName>
        <fullName evidence="9">Type II secretion system protein F (GspF)</fullName>
    </submittedName>
</protein>
<accession>A0A285V395</accession>
<evidence type="ECO:0000259" key="8">
    <source>
        <dbReference type="Pfam" id="PF00482"/>
    </source>
</evidence>
<keyword evidence="4 7" id="KW-1133">Transmembrane helix</keyword>
<keyword evidence="2" id="KW-1003">Cell membrane</keyword>
<sequence>MSGAGLLAGVCGALLVAGLLLAAHALTAPDTPAQPQRRRPRPASSVDPPAVRRQRMLSGAAAVAAAVVWLVSGWPVGGVLVGLAVVGVPWLLAQFAAGNAAVERLEGLQEWVRRTSDVLAAGGGLEQTLIRSARTAPEPIQTEVATLAARLQARWPTARALLSFADDLDDAAGDLVVGALLLGAELRGPGLARVLTELAGSLSEEVTMRRKVEADRAKPRANARWLLLITVAAAGLAALNGDYLAPYGTGLGQLVLAAICGLIVGCLLWMRRLTVAVPSTRFLVDRDGGRRTELALEEVPVR</sequence>
<evidence type="ECO:0000256" key="2">
    <source>
        <dbReference type="ARBA" id="ARBA00022475"/>
    </source>
</evidence>
<gene>
    <name evidence="9" type="ORF">SAMN05660748_1307</name>
</gene>
<proteinExistence type="predicted"/>
<dbReference type="PANTHER" id="PTHR35007">
    <property type="entry name" value="INTEGRAL MEMBRANE PROTEIN-RELATED"/>
    <property type="match status" value="1"/>
</dbReference>
<evidence type="ECO:0000256" key="1">
    <source>
        <dbReference type="ARBA" id="ARBA00004651"/>
    </source>
</evidence>
<feature type="transmembrane region" description="Helical" evidence="7">
    <location>
        <begin position="225"/>
        <end position="245"/>
    </location>
</feature>
<keyword evidence="10" id="KW-1185">Reference proteome</keyword>
<dbReference type="InterPro" id="IPR018076">
    <property type="entry name" value="T2SS_GspF_dom"/>
</dbReference>
<dbReference type="GO" id="GO:0005886">
    <property type="term" value="C:plasma membrane"/>
    <property type="evidence" value="ECO:0007669"/>
    <property type="project" value="UniProtKB-SubCell"/>
</dbReference>
<evidence type="ECO:0000313" key="10">
    <source>
        <dbReference type="Proteomes" id="UP000219435"/>
    </source>
</evidence>
<feature type="region of interest" description="Disordered" evidence="6">
    <location>
        <begin position="30"/>
        <end position="50"/>
    </location>
</feature>
<evidence type="ECO:0000256" key="6">
    <source>
        <dbReference type="SAM" id="MobiDB-lite"/>
    </source>
</evidence>
<dbReference type="Pfam" id="PF00482">
    <property type="entry name" value="T2SSF"/>
    <property type="match status" value="1"/>
</dbReference>
<dbReference type="EMBL" id="OBQI01000002">
    <property type="protein sequence ID" value="SOC48604.1"/>
    <property type="molecule type" value="Genomic_DNA"/>
</dbReference>
<feature type="domain" description="Type II secretion system protein GspF" evidence="8">
    <location>
        <begin position="112"/>
        <end position="233"/>
    </location>
</feature>
<evidence type="ECO:0000256" key="7">
    <source>
        <dbReference type="SAM" id="Phobius"/>
    </source>
</evidence>
<dbReference type="PANTHER" id="PTHR35007:SF3">
    <property type="entry name" value="POSSIBLE CONSERVED ALANINE RICH MEMBRANE PROTEIN"/>
    <property type="match status" value="1"/>
</dbReference>
<evidence type="ECO:0000313" key="9">
    <source>
        <dbReference type="EMBL" id="SOC48604.1"/>
    </source>
</evidence>
<dbReference type="AlphaFoldDB" id="A0A285V395"/>
<feature type="transmembrane region" description="Helical" evidence="7">
    <location>
        <begin position="251"/>
        <end position="270"/>
    </location>
</feature>
<dbReference type="RefSeq" id="WP_097194245.1">
    <property type="nucleotide sequence ID" value="NZ_OBQI01000002.1"/>
</dbReference>
<keyword evidence="5 7" id="KW-0472">Membrane</keyword>
<keyword evidence="3 7" id="KW-0812">Transmembrane</keyword>
<evidence type="ECO:0000256" key="3">
    <source>
        <dbReference type="ARBA" id="ARBA00022692"/>
    </source>
</evidence>
<name>A0A285V395_9ACTN</name>
<organism evidence="9 10">
    <name type="scientific">Blastococcus aggregatus</name>
    <dbReference type="NCBI Taxonomy" id="38502"/>
    <lineage>
        <taxon>Bacteria</taxon>
        <taxon>Bacillati</taxon>
        <taxon>Actinomycetota</taxon>
        <taxon>Actinomycetes</taxon>
        <taxon>Geodermatophilales</taxon>
        <taxon>Geodermatophilaceae</taxon>
        <taxon>Blastococcus</taxon>
    </lineage>
</organism>
<feature type="transmembrane region" description="Helical" evidence="7">
    <location>
        <begin position="59"/>
        <end position="92"/>
    </location>
</feature>